<feature type="transmembrane region" description="Helical" evidence="6">
    <location>
        <begin position="73"/>
        <end position="98"/>
    </location>
</feature>
<reference evidence="7 8" key="1">
    <citation type="journal article" date="2012" name="J. Bacteriol.">
        <title>Complete Genome Sequence of Mycobacterium vaccae Type Strain ATCC 25954.</title>
        <authorList>
            <person name="Ho Y.S."/>
            <person name="Adroub S.A."/>
            <person name="Abadi M."/>
            <person name="Al Alwan B."/>
            <person name="Alkhateeb R."/>
            <person name="Gao G."/>
            <person name="Ragab A."/>
            <person name="Ali S."/>
            <person name="van Soolingen D."/>
            <person name="Bitter W."/>
            <person name="Pain A."/>
            <person name="Abdallah A.M."/>
        </authorList>
    </citation>
    <scope>NUCLEOTIDE SEQUENCE [LARGE SCALE GENOMIC DNA]</scope>
    <source>
        <strain evidence="7 8">ATCC 25954</strain>
    </source>
</reference>
<dbReference type="HOGENOM" id="CLU_030866_1_0_11"/>
<feature type="transmembrane region" description="Helical" evidence="6">
    <location>
        <begin position="357"/>
        <end position="376"/>
    </location>
</feature>
<dbReference type="AlphaFoldDB" id="K0UPP5"/>
<feature type="transmembrane region" description="Helical" evidence="6">
    <location>
        <begin position="140"/>
        <end position="166"/>
    </location>
</feature>
<keyword evidence="4 6" id="KW-1133">Transmembrane helix</keyword>
<comment type="subcellular location">
    <subcellularLocation>
        <location evidence="1">Cell membrane</location>
        <topology evidence="1">Multi-pass membrane protein</topology>
    </subcellularLocation>
</comment>
<keyword evidence="3 6" id="KW-0812">Transmembrane</keyword>
<feature type="transmembrane region" description="Helical" evidence="6">
    <location>
        <begin position="7"/>
        <end position="25"/>
    </location>
</feature>
<feature type="transmembrane region" description="Helical" evidence="6">
    <location>
        <begin position="291"/>
        <end position="314"/>
    </location>
</feature>
<protein>
    <submittedName>
        <fullName evidence="7">Uncharacterized protein</fullName>
    </submittedName>
</protein>
<dbReference type="RefSeq" id="WP_003930233.1">
    <property type="nucleotide sequence ID" value="NZ_JH814689.1"/>
</dbReference>
<gene>
    <name evidence="7" type="ORF">MVAC_20068</name>
</gene>
<dbReference type="GO" id="GO:0005886">
    <property type="term" value="C:plasma membrane"/>
    <property type="evidence" value="ECO:0007669"/>
    <property type="project" value="UniProtKB-SubCell"/>
</dbReference>
<dbReference type="PATRIC" id="fig|1194972.3.peg.3997"/>
<evidence type="ECO:0000256" key="1">
    <source>
        <dbReference type="ARBA" id="ARBA00004651"/>
    </source>
</evidence>
<feature type="transmembrane region" description="Helical" evidence="6">
    <location>
        <begin position="110"/>
        <end position="128"/>
    </location>
</feature>
<feature type="transmembrane region" description="Helical" evidence="6">
    <location>
        <begin position="382"/>
        <end position="402"/>
    </location>
</feature>
<keyword evidence="2" id="KW-1003">Cell membrane</keyword>
<evidence type="ECO:0000313" key="7">
    <source>
        <dbReference type="EMBL" id="EJZ06960.1"/>
    </source>
</evidence>
<feature type="transmembrane region" description="Helical" evidence="6">
    <location>
        <begin position="37"/>
        <end position="61"/>
    </location>
</feature>
<keyword evidence="5 6" id="KW-0472">Membrane</keyword>
<keyword evidence="8" id="KW-1185">Reference proteome</keyword>
<dbReference type="InterPro" id="IPR050833">
    <property type="entry name" value="Poly_Biosynth_Transport"/>
</dbReference>
<sequence>MVGNSFALLALTNVTSVLGFVFWTLCARNVSPAAIGIANTVISGMSLVAIVCVAGFLPFLTRLLPGASPEDRSGLCSTAFVVTAVASGTVGAVGAFFLPTRVHTTVGTGWVVILLALGSVGMAMGMVINSSLLGLRRAEFSLYASSAGALLRLATIASIISLGALAATIDSGATHTMLVIYVASLLTSNTIAFLLLRRANPDFRFRPRMEWLKRIGRTVGWDHVAVLAVRSPAFIMPILAAAIFPATQLGYYAVTVMIASVFLAVSAAVSNALLADCADDPGRLQAQARRAMLLIGLLLVVPVAGTCVFAKEVLGFFGSEYTNCSTLLIVLLLTAFPDAVINISLSILRVQGRLRIITVLTVTQAIMMICGAWFLMLHMGVIGAALAAVAAQTITAAAFVAVGTRRFLFEPPPVEPVAVPVPTPSPLIGGGAGLS</sequence>
<proteinExistence type="predicted"/>
<name>K0UPP5_MYCVA</name>
<dbReference type="PANTHER" id="PTHR30250:SF11">
    <property type="entry name" value="O-ANTIGEN TRANSPORTER-RELATED"/>
    <property type="match status" value="1"/>
</dbReference>
<evidence type="ECO:0000256" key="2">
    <source>
        <dbReference type="ARBA" id="ARBA00022475"/>
    </source>
</evidence>
<dbReference type="Proteomes" id="UP000006072">
    <property type="component" value="Unassembled WGS sequence"/>
</dbReference>
<accession>K0UPP5</accession>
<feature type="transmembrane region" description="Helical" evidence="6">
    <location>
        <begin position="218"/>
        <end position="243"/>
    </location>
</feature>
<dbReference type="EMBL" id="ALQA01000049">
    <property type="protein sequence ID" value="EJZ06960.1"/>
    <property type="molecule type" value="Genomic_DNA"/>
</dbReference>
<organism evidence="7 8">
    <name type="scientific">Mycolicibacterium vaccae ATCC 25954</name>
    <dbReference type="NCBI Taxonomy" id="1194972"/>
    <lineage>
        <taxon>Bacteria</taxon>
        <taxon>Bacillati</taxon>
        <taxon>Actinomycetota</taxon>
        <taxon>Actinomycetes</taxon>
        <taxon>Mycobacteriales</taxon>
        <taxon>Mycobacteriaceae</taxon>
        <taxon>Mycolicibacterium</taxon>
    </lineage>
</organism>
<evidence type="ECO:0000256" key="3">
    <source>
        <dbReference type="ARBA" id="ARBA00022692"/>
    </source>
</evidence>
<dbReference type="eggNOG" id="COG2244">
    <property type="taxonomic scope" value="Bacteria"/>
</dbReference>
<evidence type="ECO:0000256" key="5">
    <source>
        <dbReference type="ARBA" id="ARBA00023136"/>
    </source>
</evidence>
<feature type="transmembrane region" description="Helical" evidence="6">
    <location>
        <begin position="249"/>
        <end position="270"/>
    </location>
</feature>
<feature type="transmembrane region" description="Helical" evidence="6">
    <location>
        <begin position="326"/>
        <end position="345"/>
    </location>
</feature>
<comment type="caution">
    <text evidence="7">The sequence shown here is derived from an EMBL/GenBank/DDBJ whole genome shotgun (WGS) entry which is preliminary data.</text>
</comment>
<dbReference type="PANTHER" id="PTHR30250">
    <property type="entry name" value="PST FAMILY PREDICTED COLANIC ACID TRANSPORTER"/>
    <property type="match status" value="1"/>
</dbReference>
<evidence type="ECO:0000313" key="8">
    <source>
        <dbReference type="Proteomes" id="UP000006072"/>
    </source>
</evidence>
<evidence type="ECO:0000256" key="4">
    <source>
        <dbReference type="ARBA" id="ARBA00022989"/>
    </source>
</evidence>
<feature type="transmembrane region" description="Helical" evidence="6">
    <location>
        <begin position="178"/>
        <end position="197"/>
    </location>
</feature>
<evidence type="ECO:0000256" key="6">
    <source>
        <dbReference type="SAM" id="Phobius"/>
    </source>
</evidence>